<keyword evidence="2" id="KW-0808">Transferase</keyword>
<dbReference type="Proteomes" id="UP000054630">
    <property type="component" value="Unassembled WGS sequence"/>
</dbReference>
<dbReference type="OrthoDB" id="5856733at2759"/>
<keyword evidence="2" id="KW-0548">Nucleotidyltransferase</keyword>
<proteinExistence type="predicted"/>
<dbReference type="PANTHER" id="PTHR24559:SF435">
    <property type="entry name" value="RIBONUCLEASE H"/>
    <property type="match status" value="1"/>
</dbReference>
<reference evidence="2 3" key="1">
    <citation type="submission" date="2015-01" db="EMBL/GenBank/DDBJ databases">
        <title>Evolution of Trichinella species and genotypes.</title>
        <authorList>
            <person name="Korhonen P.K."/>
            <person name="Edoardo P."/>
            <person name="Giuseppe L.R."/>
            <person name="Gasser R.B."/>
        </authorList>
    </citation>
    <scope>NUCLEOTIDE SEQUENCE [LARGE SCALE GENOMIC DNA]</scope>
    <source>
        <strain evidence="2">ISS37</strain>
    </source>
</reference>
<dbReference type="InterPro" id="IPR053134">
    <property type="entry name" value="RNA-dir_DNA_polymerase"/>
</dbReference>
<keyword evidence="2" id="KW-0695">RNA-directed DNA polymerase</keyword>
<evidence type="ECO:0000256" key="1">
    <source>
        <dbReference type="SAM" id="MobiDB-lite"/>
    </source>
</evidence>
<dbReference type="EMBL" id="JYDL01000236">
    <property type="protein sequence ID" value="KRX12977.1"/>
    <property type="molecule type" value="Genomic_DNA"/>
</dbReference>
<dbReference type="GO" id="GO:0003964">
    <property type="term" value="F:RNA-directed DNA polymerase activity"/>
    <property type="evidence" value="ECO:0007669"/>
    <property type="project" value="UniProtKB-KW"/>
</dbReference>
<dbReference type="AlphaFoldDB" id="A0A0V0REP7"/>
<accession>A0A0V0REP7</accession>
<feature type="region of interest" description="Disordered" evidence="1">
    <location>
        <begin position="1"/>
        <end position="34"/>
    </location>
</feature>
<keyword evidence="3" id="KW-1185">Reference proteome</keyword>
<gene>
    <name evidence="2" type="ORF">T07_12228</name>
</gene>
<dbReference type="InterPro" id="IPR043502">
    <property type="entry name" value="DNA/RNA_pol_sf"/>
</dbReference>
<dbReference type="PANTHER" id="PTHR24559">
    <property type="entry name" value="TRANSPOSON TY3-I GAG-POL POLYPROTEIN"/>
    <property type="match status" value="1"/>
</dbReference>
<evidence type="ECO:0000313" key="2">
    <source>
        <dbReference type="EMBL" id="KRX12977.1"/>
    </source>
</evidence>
<dbReference type="InterPro" id="IPR043128">
    <property type="entry name" value="Rev_trsase/Diguanyl_cyclase"/>
</dbReference>
<sequence>MWSVADTTGEREQEEELGPHREEQPENPDDVNQRGSNLCYTAALLIADPAEEDAKPPARTAGGFWRQTLMTRHVCTQLAILTHPGVPLRRKPLLWHDASGEKLLKSEEGAILLVDGRRMGISGMGNPADSPASNKRRHGWALVTLNSREAGAEKTTEGIPHMGNGDLEVWGRSLVDGGGVSGSSAAYSGGAGRASHVVRLTWGEQSRPTPLRIGRGPTNVAIKSNRTGVRAMVLAGSPGAEEEWLTPVLRRLSQAKCGEAQPIPRIDDTLDALAGGQWLSTLDLTSGYWQVEVAECDHEKTAFSTPL</sequence>
<dbReference type="Gene3D" id="3.10.10.10">
    <property type="entry name" value="HIV Type 1 Reverse Transcriptase, subunit A, domain 1"/>
    <property type="match status" value="1"/>
</dbReference>
<dbReference type="STRING" id="6336.A0A0V0REP7"/>
<dbReference type="SUPFAM" id="SSF56672">
    <property type="entry name" value="DNA/RNA polymerases"/>
    <property type="match status" value="1"/>
</dbReference>
<comment type="caution">
    <text evidence="2">The sequence shown here is derived from an EMBL/GenBank/DDBJ whole genome shotgun (WGS) entry which is preliminary data.</text>
</comment>
<name>A0A0V0REP7_9BILA</name>
<organism evidence="2 3">
    <name type="scientific">Trichinella nelsoni</name>
    <dbReference type="NCBI Taxonomy" id="6336"/>
    <lineage>
        <taxon>Eukaryota</taxon>
        <taxon>Metazoa</taxon>
        <taxon>Ecdysozoa</taxon>
        <taxon>Nematoda</taxon>
        <taxon>Enoplea</taxon>
        <taxon>Dorylaimia</taxon>
        <taxon>Trichinellida</taxon>
        <taxon>Trichinellidae</taxon>
        <taxon>Trichinella</taxon>
    </lineage>
</organism>
<evidence type="ECO:0000313" key="3">
    <source>
        <dbReference type="Proteomes" id="UP000054630"/>
    </source>
</evidence>
<protein>
    <submittedName>
        <fullName evidence="2">RNA-directed DNA polymerase-like protein</fullName>
    </submittedName>
</protein>
<dbReference type="Gene3D" id="3.30.70.270">
    <property type="match status" value="1"/>
</dbReference>